<dbReference type="GeneID" id="9676628"/>
<dbReference type="Proteomes" id="UP000005206">
    <property type="component" value="Chromosome 1"/>
</dbReference>
<sequence>MFNRRQSQRQNPPDIPIFVDSTVTPATRAPSNQWVLAPIPNNQQIQAPQRFGPDDLPPFAVQQWYAQHTLPTDERSATVYFDMNPGARDRAHLTGYPPRGEPVAVHTMPWGWLVTGNWHVAWLDHALNTQYHRPHPDITPRWTRGTLEGLDLELRGPPRYTVNGTLWPTPATGMTRYVPTIREAERTGLYIRSIDQSGYVTWAWQGTQ</sequence>
<dbReference type="Proteomes" id="UP000005206">
    <property type="component" value="Chromosome 6"/>
</dbReference>
<dbReference type="EMBL" id="GG698925">
    <property type="protein sequence ID" value="EEU36817.1"/>
    <property type="molecule type" value="Genomic_DNA"/>
</dbReference>
<dbReference type="KEGG" id="nhe:NECHADRAFT_81029"/>
<dbReference type="KEGG" id="nhe:NECHADRAFT_75712"/>
<reference evidence="2 3" key="1">
    <citation type="journal article" date="2009" name="PLoS Genet.">
        <title>The genome of Nectria haematococca: contribution of supernumerary chromosomes to gene expansion.</title>
        <authorList>
            <person name="Coleman J.J."/>
            <person name="Rounsley S.D."/>
            <person name="Rodriguez-Carres M."/>
            <person name="Kuo A."/>
            <person name="Wasmann C.C."/>
            <person name="Grimwood J."/>
            <person name="Schmutz J."/>
            <person name="Taga M."/>
            <person name="White G.J."/>
            <person name="Zhou S."/>
            <person name="Schwartz D.C."/>
            <person name="Freitag M."/>
            <person name="Ma L.J."/>
            <person name="Danchin E.G."/>
            <person name="Henrissat B."/>
            <person name="Coutinho P.M."/>
            <person name="Nelson D.R."/>
            <person name="Straney D."/>
            <person name="Napoli C.A."/>
            <person name="Barker B.M."/>
            <person name="Gribskov M."/>
            <person name="Rep M."/>
            <person name="Kroken S."/>
            <person name="Molnar I."/>
            <person name="Rensing C."/>
            <person name="Kennell J.C."/>
            <person name="Zamora J."/>
            <person name="Farman M.L."/>
            <person name="Selker E.U."/>
            <person name="Salamov A."/>
            <person name="Shapiro H."/>
            <person name="Pangilinan J."/>
            <person name="Lindquist E."/>
            <person name="Lamers C."/>
            <person name="Grigoriev I.V."/>
            <person name="Geiser D.M."/>
            <person name="Covert S.F."/>
            <person name="Temporini E."/>
            <person name="Vanetten H.D."/>
        </authorList>
    </citation>
    <scope>NUCLEOTIDE SEQUENCE [LARGE SCALE GENOMIC DNA]</scope>
    <source>
        <strain evidence="2">77-13-4</strain>
        <strain evidence="3">ATCC MYA-4622 / CBS 123669 / FGSC 9596 / NRRL 45880 / 77-13-4</strain>
    </source>
</reference>
<proteinExistence type="predicted"/>
<dbReference type="RefSeq" id="XP_003042530.1">
    <property type="nucleotide sequence ID" value="XM_003042484.1"/>
</dbReference>
<evidence type="ECO:0000313" key="3">
    <source>
        <dbReference type="Proteomes" id="UP000005206"/>
    </source>
</evidence>
<name>C7YJK7_FUSV7</name>
<dbReference type="AlphaFoldDB" id="C7YJK7"/>
<dbReference type="EMBL" id="GG698896">
    <property type="protein sequence ID" value="EEU48291.1"/>
    <property type="molecule type" value="Genomic_DNA"/>
</dbReference>
<dbReference type="VEuPathDB" id="FungiDB:NECHADRAFT_75712"/>
<gene>
    <name evidence="2" type="ORF">NECHADRAFT_75712</name>
    <name evidence="1" type="ORF">NECHADRAFT_81029</name>
</gene>
<dbReference type="RefSeq" id="XP_003054004.1">
    <property type="nucleotide sequence ID" value="XM_003053958.1"/>
</dbReference>
<keyword evidence="3" id="KW-1185">Reference proteome</keyword>
<dbReference type="HOGENOM" id="CLU_114629_0_0_1"/>
<evidence type="ECO:0000313" key="1">
    <source>
        <dbReference type="EMBL" id="EEU36817.1"/>
    </source>
</evidence>
<dbReference type="OrthoDB" id="5081596at2759"/>
<protein>
    <submittedName>
        <fullName evidence="2">Uncharacterized protein</fullName>
    </submittedName>
</protein>
<organism evidence="2 3">
    <name type="scientific">Fusarium vanettenii (strain ATCC MYA-4622 / CBS 123669 / FGSC 9596 / NRRL 45880 / 77-13-4)</name>
    <name type="common">Fusarium solani subsp. pisi</name>
    <dbReference type="NCBI Taxonomy" id="660122"/>
    <lineage>
        <taxon>Eukaryota</taxon>
        <taxon>Fungi</taxon>
        <taxon>Dikarya</taxon>
        <taxon>Ascomycota</taxon>
        <taxon>Pezizomycotina</taxon>
        <taxon>Sordariomycetes</taxon>
        <taxon>Hypocreomycetidae</taxon>
        <taxon>Hypocreales</taxon>
        <taxon>Nectriaceae</taxon>
        <taxon>Fusarium</taxon>
        <taxon>Fusarium solani species complex</taxon>
        <taxon>Fusarium vanettenii</taxon>
    </lineage>
</organism>
<dbReference type="VEuPathDB" id="FungiDB:NECHADRAFT_81029"/>
<evidence type="ECO:0000313" key="2">
    <source>
        <dbReference type="EMBL" id="EEU48291.1"/>
    </source>
</evidence>
<dbReference type="GeneID" id="9669935"/>
<accession>C7YJK7</accession>